<keyword evidence="5" id="KW-0418">Kinase</keyword>
<keyword evidence="2 4" id="KW-0547">Nucleotide-binding</keyword>
<dbReference type="PROSITE" id="PS00107">
    <property type="entry name" value="PROTEIN_KINASE_ATP"/>
    <property type="match status" value="1"/>
</dbReference>
<proteinExistence type="inferred from homology"/>
<dbReference type="InterPro" id="IPR017441">
    <property type="entry name" value="Protein_kinase_ATP_BS"/>
</dbReference>
<evidence type="ECO:0000313" key="7">
    <source>
        <dbReference type="EMBL" id="GAB1227618.1"/>
    </source>
</evidence>
<dbReference type="PROSITE" id="PS50011">
    <property type="entry name" value="PROTEIN_KINASE_DOM"/>
    <property type="match status" value="1"/>
</dbReference>
<evidence type="ECO:0000256" key="5">
    <source>
        <dbReference type="RuleBase" id="RU000304"/>
    </source>
</evidence>
<evidence type="ECO:0000259" key="6">
    <source>
        <dbReference type="PROSITE" id="PS50011"/>
    </source>
</evidence>
<dbReference type="InterPro" id="IPR000719">
    <property type="entry name" value="Prot_kinase_dom"/>
</dbReference>
<reference evidence="7 8" key="1">
    <citation type="journal article" date="2019" name="PLoS Negl. Trop. Dis.">
        <title>Whole genome sequencing of Entamoeba nuttalli reveals mammalian host-related molecular signatures and a novel octapeptide-repeat surface protein.</title>
        <authorList>
            <person name="Tanaka M."/>
            <person name="Makiuchi T."/>
            <person name="Komiyama T."/>
            <person name="Shiina T."/>
            <person name="Osaki K."/>
            <person name="Tachibana H."/>
        </authorList>
    </citation>
    <scope>NUCLEOTIDE SEQUENCE [LARGE SCALE GENOMIC DNA]</scope>
    <source>
        <strain evidence="7 8">P19-061405</strain>
    </source>
</reference>
<dbReference type="InterPro" id="IPR008271">
    <property type="entry name" value="Ser/Thr_kinase_AS"/>
</dbReference>
<evidence type="ECO:0000256" key="1">
    <source>
        <dbReference type="ARBA" id="ARBA00012513"/>
    </source>
</evidence>
<dbReference type="Proteomes" id="UP001628156">
    <property type="component" value="Unassembled WGS sequence"/>
</dbReference>
<dbReference type="InterPro" id="IPR011009">
    <property type="entry name" value="Kinase-like_dom_sf"/>
</dbReference>
<feature type="domain" description="Protein kinase" evidence="6">
    <location>
        <begin position="10"/>
        <end position="296"/>
    </location>
</feature>
<dbReference type="CDD" id="cd14016">
    <property type="entry name" value="STKc_CK1"/>
    <property type="match status" value="1"/>
</dbReference>
<feature type="binding site" evidence="4">
    <location>
        <position position="40"/>
    </location>
    <ligand>
        <name>ATP</name>
        <dbReference type="ChEBI" id="CHEBI:30616"/>
    </ligand>
</feature>
<protein>
    <recommendedName>
        <fullName evidence="1">non-specific serine/threonine protein kinase</fullName>
        <ecNumber evidence="1">2.7.11.1</ecNumber>
    </recommendedName>
</protein>
<dbReference type="PROSITE" id="PS00108">
    <property type="entry name" value="PROTEIN_KINASE_ST"/>
    <property type="match status" value="1"/>
</dbReference>
<sequence length="302" mass="35539">MGENKIANKYLLVKKIGSGSFGDVYLALNKSEPNELVAVKMERQDIARSQLNYEYKLYQYLNQGQSTLGIPSVIYWGLYGSYNVMVMDLLGPSLEDLFNFCGRKFTLKTTLMLIDQCIKRIQFIHSKDFIHRDIKPDNFVMGRNERSNTVYTIDFGLAKKYRDGRTKKHIEYNEDKNLVGTVRYASINNHLGREQSRRDDMESLAYMFIYFMKGNLPWQGIKGTTKKDKYMKILLKKQSSMNNELCQGLPPEFEKFLSISRSLKFEEEPDYLAMRKLFWSIAKRENIQFDGEFDWIHYKNQK</sequence>
<evidence type="ECO:0000256" key="3">
    <source>
        <dbReference type="ARBA" id="ARBA00022840"/>
    </source>
</evidence>
<dbReference type="PANTHER" id="PTHR11909">
    <property type="entry name" value="CASEIN KINASE-RELATED"/>
    <property type="match status" value="1"/>
</dbReference>
<comment type="similarity">
    <text evidence="5">Belongs to the protein kinase superfamily.</text>
</comment>
<evidence type="ECO:0000256" key="2">
    <source>
        <dbReference type="ARBA" id="ARBA00022741"/>
    </source>
</evidence>
<dbReference type="InterPro" id="IPR050235">
    <property type="entry name" value="CK1_Ser-Thr_kinase"/>
</dbReference>
<keyword evidence="3 4" id="KW-0067">ATP-binding</keyword>
<dbReference type="SUPFAM" id="SSF56112">
    <property type="entry name" value="Protein kinase-like (PK-like)"/>
    <property type="match status" value="1"/>
</dbReference>
<dbReference type="SMART" id="SM00220">
    <property type="entry name" value="S_TKc"/>
    <property type="match status" value="1"/>
</dbReference>
<evidence type="ECO:0000256" key="4">
    <source>
        <dbReference type="PROSITE-ProRule" id="PRU10141"/>
    </source>
</evidence>
<dbReference type="EC" id="2.7.11.1" evidence="1"/>
<comment type="caution">
    <text evidence="7">The sequence shown here is derived from an EMBL/GenBank/DDBJ whole genome shotgun (WGS) entry which is preliminary data.</text>
</comment>
<keyword evidence="5" id="KW-0808">Transferase</keyword>
<dbReference type="EMBL" id="BAAFRS010000346">
    <property type="protein sequence ID" value="GAB1227618.1"/>
    <property type="molecule type" value="Genomic_DNA"/>
</dbReference>
<dbReference type="Pfam" id="PF00069">
    <property type="entry name" value="Pkinase"/>
    <property type="match status" value="1"/>
</dbReference>
<keyword evidence="8" id="KW-1185">Reference proteome</keyword>
<keyword evidence="5" id="KW-0723">Serine/threonine-protein kinase</keyword>
<accession>A0ABQ0DXN5</accession>
<gene>
    <name evidence="7" type="ORF">ENUP19_0346G0045</name>
</gene>
<organism evidence="7 8">
    <name type="scientific">Entamoeba nuttalli</name>
    <dbReference type="NCBI Taxonomy" id="412467"/>
    <lineage>
        <taxon>Eukaryota</taxon>
        <taxon>Amoebozoa</taxon>
        <taxon>Evosea</taxon>
        <taxon>Archamoebae</taxon>
        <taxon>Mastigamoebida</taxon>
        <taxon>Entamoebidae</taxon>
        <taxon>Entamoeba</taxon>
    </lineage>
</organism>
<name>A0ABQ0DXN5_9EUKA</name>
<dbReference type="Gene3D" id="1.10.510.10">
    <property type="entry name" value="Transferase(Phosphotransferase) domain 1"/>
    <property type="match status" value="1"/>
</dbReference>
<evidence type="ECO:0000313" key="8">
    <source>
        <dbReference type="Proteomes" id="UP001628156"/>
    </source>
</evidence>